<evidence type="ECO:0000256" key="1">
    <source>
        <dbReference type="SAM" id="MobiDB-lite"/>
    </source>
</evidence>
<evidence type="ECO:0000313" key="2">
    <source>
        <dbReference type="EMBL" id="ERN07757.1"/>
    </source>
</evidence>
<dbReference type="Gramene" id="ERN07757">
    <property type="protein sequence ID" value="ERN07757"/>
    <property type="gene ID" value="AMTR_s00012p00091600"/>
</dbReference>
<evidence type="ECO:0000313" key="3">
    <source>
        <dbReference type="Proteomes" id="UP000017836"/>
    </source>
</evidence>
<feature type="compositionally biased region" description="Basic and acidic residues" evidence="1">
    <location>
        <begin position="61"/>
        <end position="81"/>
    </location>
</feature>
<sequence length="81" mass="9340">MWLQESKKITHLDSTFWFSLQFVAPKAPLLDLSTIYQASTGLPCDDGPRSKKDSPASPMAEEMKPELCEEEERRERVEILR</sequence>
<gene>
    <name evidence="2" type="ORF">AMTR_s00012p00091600</name>
</gene>
<keyword evidence="3" id="KW-1185">Reference proteome</keyword>
<dbReference type="HOGENOM" id="CLU_2577030_0_0_1"/>
<reference evidence="3" key="1">
    <citation type="journal article" date="2013" name="Science">
        <title>The Amborella genome and the evolution of flowering plants.</title>
        <authorList>
            <consortium name="Amborella Genome Project"/>
        </authorList>
    </citation>
    <scope>NUCLEOTIDE SEQUENCE [LARGE SCALE GENOMIC DNA]</scope>
</reference>
<proteinExistence type="predicted"/>
<organism evidence="2 3">
    <name type="scientific">Amborella trichopoda</name>
    <dbReference type="NCBI Taxonomy" id="13333"/>
    <lineage>
        <taxon>Eukaryota</taxon>
        <taxon>Viridiplantae</taxon>
        <taxon>Streptophyta</taxon>
        <taxon>Embryophyta</taxon>
        <taxon>Tracheophyta</taxon>
        <taxon>Spermatophyta</taxon>
        <taxon>Magnoliopsida</taxon>
        <taxon>Amborellales</taxon>
        <taxon>Amborellaceae</taxon>
        <taxon>Amborella</taxon>
    </lineage>
</organism>
<dbReference type="AlphaFoldDB" id="W1PCX2"/>
<accession>W1PCX2</accession>
<dbReference type="EMBL" id="KI393609">
    <property type="protein sequence ID" value="ERN07757.1"/>
    <property type="molecule type" value="Genomic_DNA"/>
</dbReference>
<protein>
    <submittedName>
        <fullName evidence="2">Uncharacterized protein</fullName>
    </submittedName>
</protein>
<feature type="region of interest" description="Disordered" evidence="1">
    <location>
        <begin position="40"/>
        <end position="81"/>
    </location>
</feature>
<name>W1PCX2_AMBTC</name>
<dbReference type="Proteomes" id="UP000017836">
    <property type="component" value="Unassembled WGS sequence"/>
</dbReference>